<reference evidence="10 11" key="1">
    <citation type="journal article" date="2010" name="Plant Cell">
        <title>The Chlorella variabilis NC64A genome reveals adaptation to photosymbiosis, coevolution with viruses, and cryptic sex.</title>
        <authorList>
            <person name="Blanc G."/>
            <person name="Duncan G."/>
            <person name="Agarkova I."/>
            <person name="Borodovsky M."/>
            <person name="Gurnon J."/>
            <person name="Kuo A."/>
            <person name="Lindquist E."/>
            <person name="Lucas S."/>
            <person name="Pangilinan J."/>
            <person name="Polle J."/>
            <person name="Salamov A."/>
            <person name="Terry A."/>
            <person name="Yamada T."/>
            <person name="Dunigan D.D."/>
            <person name="Grigoriev I.V."/>
            <person name="Claverie J.M."/>
            <person name="Van Etten J.L."/>
        </authorList>
    </citation>
    <scope>NUCLEOTIDE SEQUENCE [LARGE SCALE GENOMIC DNA]</scope>
    <source>
        <strain evidence="10 11">NC64A</strain>
    </source>
</reference>
<dbReference type="Pfam" id="PF03656">
    <property type="entry name" value="Pam16"/>
    <property type="match status" value="1"/>
</dbReference>
<evidence type="ECO:0000256" key="7">
    <source>
        <dbReference type="ARBA" id="ARBA00023128"/>
    </source>
</evidence>
<evidence type="ECO:0000256" key="4">
    <source>
        <dbReference type="ARBA" id="ARBA00022792"/>
    </source>
</evidence>
<dbReference type="Gene3D" id="1.10.287.110">
    <property type="entry name" value="DnaJ domain"/>
    <property type="match status" value="1"/>
</dbReference>
<dbReference type="OrthoDB" id="10262892at2759"/>
<dbReference type="OMA" id="MAYKQAI"/>
<comment type="subcellular location">
    <subcellularLocation>
        <location evidence="1">Mitochondrion inner membrane</location>
        <topology evidence="1">Peripheral membrane protein</topology>
    </subcellularLocation>
</comment>
<keyword evidence="11" id="KW-1185">Reference proteome</keyword>
<sequence length="159" mass="16875">MDTSTCNVLQSSAREGPCAPGAAFEAANAAKILANLLVAGGTVLFRAASQAYRQAIINGTKAGVAAEGANAARAAGSKQLTLQEAEMILGIESGATWQEIMKKYDHLFQANEKSGSFYLQSKVYRAKERLEQEFQEKGLPTDYPEGQQQQQQSGGGGSQ</sequence>
<dbReference type="GO" id="GO:0030150">
    <property type="term" value="P:protein import into mitochondrial matrix"/>
    <property type="evidence" value="ECO:0007669"/>
    <property type="project" value="InterPro"/>
</dbReference>
<dbReference type="AlphaFoldDB" id="E1ZB95"/>
<dbReference type="eggNOG" id="KOG3442">
    <property type="taxonomic scope" value="Eukaryota"/>
</dbReference>
<keyword evidence="3" id="KW-0813">Transport</keyword>
<dbReference type="GeneID" id="17356080"/>
<dbReference type="FunCoup" id="E1ZB95">
    <property type="interactions" value="1515"/>
</dbReference>
<dbReference type="EMBL" id="GL433841">
    <property type="protein sequence ID" value="EFN56817.1"/>
    <property type="molecule type" value="Genomic_DNA"/>
</dbReference>
<gene>
    <name evidence="10" type="ORF">CHLNCDRAFT_144360</name>
</gene>
<evidence type="ECO:0000313" key="10">
    <source>
        <dbReference type="EMBL" id="EFN56817.1"/>
    </source>
</evidence>
<evidence type="ECO:0000256" key="2">
    <source>
        <dbReference type="ARBA" id="ARBA00008817"/>
    </source>
</evidence>
<name>E1ZB95_CHLVA</name>
<evidence type="ECO:0000256" key="3">
    <source>
        <dbReference type="ARBA" id="ARBA00022448"/>
    </source>
</evidence>
<protein>
    <submittedName>
        <fullName evidence="10">Uncharacterized protein</fullName>
    </submittedName>
</protein>
<dbReference type="InterPro" id="IPR005341">
    <property type="entry name" value="Tim16"/>
</dbReference>
<keyword evidence="8" id="KW-0472">Membrane</keyword>
<evidence type="ECO:0000313" key="11">
    <source>
        <dbReference type="Proteomes" id="UP000008141"/>
    </source>
</evidence>
<evidence type="ECO:0000256" key="6">
    <source>
        <dbReference type="ARBA" id="ARBA00023010"/>
    </source>
</evidence>
<evidence type="ECO:0000256" key="1">
    <source>
        <dbReference type="ARBA" id="ARBA00004637"/>
    </source>
</evidence>
<dbReference type="PANTHER" id="PTHR12388:SF0">
    <property type="entry name" value="MITOCHONDRIAL IMPORT INNER MEMBRANE TRANSLOCASE SUBUNIT TIM16"/>
    <property type="match status" value="1"/>
</dbReference>
<dbReference type="Proteomes" id="UP000008141">
    <property type="component" value="Unassembled WGS sequence"/>
</dbReference>
<dbReference type="InterPro" id="IPR036869">
    <property type="entry name" value="J_dom_sf"/>
</dbReference>
<dbReference type="PANTHER" id="PTHR12388">
    <property type="entry name" value="MITOCHONDRIA ASSOCIATED GRANULOCYTE MACROPHAGE CSF SIGNALING MOLECULE"/>
    <property type="match status" value="1"/>
</dbReference>
<keyword evidence="6" id="KW-0811">Translocation</keyword>
<keyword evidence="5" id="KW-0653">Protein transport</keyword>
<evidence type="ECO:0000256" key="5">
    <source>
        <dbReference type="ARBA" id="ARBA00022927"/>
    </source>
</evidence>
<dbReference type="KEGG" id="cvr:CHLNCDRAFT_144360"/>
<feature type="region of interest" description="Disordered" evidence="9">
    <location>
        <begin position="134"/>
        <end position="159"/>
    </location>
</feature>
<keyword evidence="7" id="KW-0496">Mitochondrion</keyword>
<evidence type="ECO:0000256" key="8">
    <source>
        <dbReference type="ARBA" id="ARBA00023136"/>
    </source>
</evidence>
<dbReference type="GO" id="GO:0005744">
    <property type="term" value="C:TIM23 mitochondrial import inner membrane translocase complex"/>
    <property type="evidence" value="ECO:0007669"/>
    <property type="project" value="InterPro"/>
</dbReference>
<keyword evidence="4" id="KW-0999">Mitochondrion inner membrane</keyword>
<accession>E1ZB95</accession>
<evidence type="ECO:0000256" key="9">
    <source>
        <dbReference type="SAM" id="MobiDB-lite"/>
    </source>
</evidence>
<comment type="similarity">
    <text evidence="2">Belongs to the TIM16/PAM16 family.</text>
</comment>
<dbReference type="FunFam" id="1.10.287.110:FF:000006">
    <property type="entry name" value="Import inner membrane translocase subunit TIM16"/>
    <property type="match status" value="1"/>
</dbReference>
<dbReference type="InParanoid" id="E1ZB95"/>
<dbReference type="STRING" id="554065.E1ZB95"/>
<proteinExistence type="inferred from homology"/>
<dbReference type="RefSeq" id="XP_005848919.1">
    <property type="nucleotide sequence ID" value="XM_005848857.1"/>
</dbReference>
<organism evidence="11">
    <name type="scientific">Chlorella variabilis</name>
    <name type="common">Green alga</name>
    <dbReference type="NCBI Taxonomy" id="554065"/>
    <lineage>
        <taxon>Eukaryota</taxon>
        <taxon>Viridiplantae</taxon>
        <taxon>Chlorophyta</taxon>
        <taxon>core chlorophytes</taxon>
        <taxon>Trebouxiophyceae</taxon>
        <taxon>Chlorellales</taxon>
        <taxon>Chlorellaceae</taxon>
        <taxon>Chlorella clade</taxon>
        <taxon>Chlorella</taxon>
    </lineage>
</organism>